<evidence type="ECO:0000259" key="3">
    <source>
        <dbReference type="Pfam" id="PF03446"/>
    </source>
</evidence>
<keyword evidence="2" id="KW-0520">NAD</keyword>
<dbReference type="PANTHER" id="PTHR22981:SF7">
    <property type="entry name" value="3-HYDROXYISOBUTYRATE DEHYDROGENASE, MITOCHONDRIAL"/>
    <property type="match status" value="1"/>
</dbReference>
<evidence type="ECO:0000256" key="2">
    <source>
        <dbReference type="ARBA" id="ARBA00023027"/>
    </source>
</evidence>
<protein>
    <submittedName>
        <fullName evidence="4">3-hydroxyisobutyrate dehydrogenase</fullName>
    </submittedName>
</protein>
<accession>A0A450U2R9</accession>
<feature type="domain" description="6-phosphogluconate dehydrogenase NADP-binding" evidence="3">
    <location>
        <begin position="1"/>
        <end position="60"/>
    </location>
</feature>
<dbReference type="AlphaFoldDB" id="A0A450U2R9"/>
<dbReference type="PANTHER" id="PTHR22981">
    <property type="entry name" value="3-HYDROXYISOBUTYRATE DEHYDROGENASE-RELATED"/>
    <property type="match status" value="1"/>
</dbReference>
<dbReference type="GO" id="GO:0016616">
    <property type="term" value="F:oxidoreductase activity, acting on the CH-OH group of donors, NAD or NADP as acceptor"/>
    <property type="evidence" value="ECO:0007669"/>
    <property type="project" value="TreeGrafter"/>
</dbReference>
<dbReference type="InterPro" id="IPR006115">
    <property type="entry name" value="6PGDH_NADP-bd"/>
</dbReference>
<dbReference type="GO" id="GO:0050661">
    <property type="term" value="F:NADP binding"/>
    <property type="evidence" value="ECO:0007669"/>
    <property type="project" value="InterPro"/>
</dbReference>
<evidence type="ECO:0000313" key="4">
    <source>
        <dbReference type="EMBL" id="VFJ77398.1"/>
    </source>
</evidence>
<evidence type="ECO:0000256" key="1">
    <source>
        <dbReference type="ARBA" id="ARBA00023002"/>
    </source>
</evidence>
<dbReference type="InterPro" id="IPR036291">
    <property type="entry name" value="NAD(P)-bd_dom_sf"/>
</dbReference>
<gene>
    <name evidence="4" type="ORF">BECKFM1743C_GA0114222_109792</name>
</gene>
<name>A0A450U2R9_9GAMM</name>
<sequence>MGNPIASNLIGSGHQLFLNDINKKSSENLLEEGGTWCESPKEVTGQSEVIFLSLPSHVEVSVA</sequence>
<organism evidence="4">
    <name type="scientific">Candidatus Kentrum sp. FM</name>
    <dbReference type="NCBI Taxonomy" id="2126340"/>
    <lineage>
        <taxon>Bacteria</taxon>
        <taxon>Pseudomonadati</taxon>
        <taxon>Pseudomonadota</taxon>
        <taxon>Gammaproteobacteria</taxon>
        <taxon>Candidatus Kentrum</taxon>
    </lineage>
</organism>
<dbReference type="Gene3D" id="3.40.50.720">
    <property type="entry name" value="NAD(P)-binding Rossmann-like Domain"/>
    <property type="match status" value="1"/>
</dbReference>
<dbReference type="SUPFAM" id="SSF51735">
    <property type="entry name" value="NAD(P)-binding Rossmann-fold domains"/>
    <property type="match status" value="1"/>
</dbReference>
<reference evidence="4" key="1">
    <citation type="submission" date="2019-02" db="EMBL/GenBank/DDBJ databases">
        <authorList>
            <person name="Gruber-Vodicka R. H."/>
            <person name="Seah K. B. B."/>
        </authorList>
    </citation>
    <scope>NUCLEOTIDE SEQUENCE</scope>
    <source>
        <strain evidence="4">BECK_BZ165</strain>
    </source>
</reference>
<dbReference type="EMBL" id="CAADFA010000979">
    <property type="protein sequence ID" value="VFJ77398.1"/>
    <property type="molecule type" value="Genomic_DNA"/>
</dbReference>
<keyword evidence="1" id="KW-0560">Oxidoreductase</keyword>
<proteinExistence type="predicted"/>
<dbReference type="Pfam" id="PF03446">
    <property type="entry name" value="NAD_binding_2"/>
    <property type="match status" value="1"/>
</dbReference>